<dbReference type="Proteomes" id="UP000549091">
    <property type="component" value="Unassembled WGS sequence"/>
</dbReference>
<evidence type="ECO:0000256" key="1">
    <source>
        <dbReference type="SAM" id="MobiDB-lite"/>
    </source>
</evidence>
<feature type="region of interest" description="Disordered" evidence="1">
    <location>
        <begin position="168"/>
        <end position="187"/>
    </location>
</feature>
<feature type="non-terminal residue" evidence="2">
    <location>
        <position position="187"/>
    </location>
</feature>
<reference evidence="2 3" key="1">
    <citation type="submission" date="2019-09" db="EMBL/GenBank/DDBJ databases">
        <title>Bird 10,000 Genomes (B10K) Project - Family phase.</title>
        <authorList>
            <person name="Zhang G."/>
        </authorList>
    </citation>
    <scope>NUCLEOTIDE SEQUENCE [LARGE SCALE GENOMIC DNA]</scope>
    <source>
        <strain evidence="2">OUT-0053</strain>
        <tissue evidence="2">Muscle</tissue>
    </source>
</reference>
<evidence type="ECO:0000313" key="2">
    <source>
        <dbReference type="EMBL" id="NXA00394.1"/>
    </source>
</evidence>
<feature type="compositionally biased region" description="Polar residues" evidence="1">
    <location>
        <begin position="1"/>
        <end position="12"/>
    </location>
</feature>
<organism evidence="2 3">
    <name type="scientific">Nesospiza acunhae</name>
    <dbReference type="NCBI Taxonomy" id="381881"/>
    <lineage>
        <taxon>Eukaryota</taxon>
        <taxon>Metazoa</taxon>
        <taxon>Chordata</taxon>
        <taxon>Craniata</taxon>
        <taxon>Vertebrata</taxon>
        <taxon>Euteleostomi</taxon>
        <taxon>Archelosauria</taxon>
        <taxon>Archosauria</taxon>
        <taxon>Dinosauria</taxon>
        <taxon>Saurischia</taxon>
        <taxon>Theropoda</taxon>
        <taxon>Coelurosauria</taxon>
        <taxon>Aves</taxon>
        <taxon>Neognathae</taxon>
        <taxon>Neoaves</taxon>
        <taxon>Telluraves</taxon>
        <taxon>Australaves</taxon>
        <taxon>Passeriformes</taxon>
        <taxon>Thraupidae</taxon>
        <taxon>Nesospiza</taxon>
    </lineage>
</organism>
<dbReference type="EMBL" id="VZSU01002549">
    <property type="protein sequence ID" value="NXA00394.1"/>
    <property type="molecule type" value="Genomic_DNA"/>
</dbReference>
<gene>
    <name evidence="2" type="primary">Arhgef11_2</name>
    <name evidence="2" type="ORF">NESACU_R16245</name>
</gene>
<feature type="region of interest" description="Disordered" evidence="1">
    <location>
        <begin position="1"/>
        <end position="113"/>
    </location>
</feature>
<dbReference type="AlphaFoldDB" id="A0A7K7S954"/>
<feature type="compositionally biased region" description="Low complexity" evidence="1">
    <location>
        <begin position="89"/>
        <end position="112"/>
    </location>
</feature>
<sequence length="187" mass="19573">VSSREFPMSSQEGPEGPEPNGIRINRKAQEEGPEEATPPRGCSQSEPELREGGGASAEGNFFYLSLPTGPPRPGGDTGDTPGDVRDTSGDSPGDIGDTPGDIGDTPGDSPGDVELILGTLERLRGKLLSLRAMEVDHWQLLRSLGGGDTTVPSVPSSVPFPFFPPKPTPEFPTSPAGFPFLPPKSPK</sequence>
<evidence type="ECO:0000313" key="3">
    <source>
        <dbReference type="Proteomes" id="UP000549091"/>
    </source>
</evidence>
<accession>A0A7K7S954</accession>
<proteinExistence type="predicted"/>
<keyword evidence="3" id="KW-1185">Reference proteome</keyword>
<comment type="caution">
    <text evidence="2">The sequence shown here is derived from an EMBL/GenBank/DDBJ whole genome shotgun (WGS) entry which is preliminary data.</text>
</comment>
<feature type="non-terminal residue" evidence="2">
    <location>
        <position position="1"/>
    </location>
</feature>
<name>A0A7K7S954_9PASS</name>
<protein>
    <submittedName>
        <fullName evidence="2">ARHGB factor</fullName>
    </submittedName>
</protein>